<dbReference type="Proteomes" id="UP000030856">
    <property type="component" value="Unassembled WGS sequence"/>
</dbReference>
<organism evidence="1 3">
    <name type="scientific">Solemya velum gill symbiont</name>
    <dbReference type="NCBI Taxonomy" id="2340"/>
    <lineage>
        <taxon>Bacteria</taxon>
        <taxon>Pseudomonadati</taxon>
        <taxon>Pseudomonadota</taxon>
        <taxon>Gammaproteobacteria</taxon>
        <taxon>sulfur-oxidizing symbionts</taxon>
    </lineage>
</organism>
<evidence type="ECO:0000313" key="3">
    <source>
        <dbReference type="Proteomes" id="UP000030856"/>
    </source>
</evidence>
<comment type="caution">
    <text evidence="1">The sequence shown here is derived from an EMBL/GenBank/DDBJ whole genome shotgun (WGS) entry which is preliminary data.</text>
</comment>
<dbReference type="AlphaFoldDB" id="A0A0B0H7L5"/>
<gene>
    <name evidence="2" type="ORF">BOV88_13170</name>
    <name evidence="1" type="ORF">JV46_11230</name>
</gene>
<dbReference type="Gene3D" id="1.10.10.10">
    <property type="entry name" value="Winged helix-like DNA-binding domain superfamily/Winged helix DNA-binding domain"/>
    <property type="match status" value="1"/>
</dbReference>
<dbReference type="EMBL" id="JRAA01000002">
    <property type="protein sequence ID" value="KHF24657.1"/>
    <property type="molecule type" value="Genomic_DNA"/>
</dbReference>
<dbReference type="Proteomes" id="UP000190962">
    <property type="component" value="Unassembled WGS sequence"/>
</dbReference>
<reference evidence="1 3" key="1">
    <citation type="journal article" date="2014" name="BMC Genomics">
        <title>The genome of the intracellular bacterium of the coastal bivalve, Solemya velum: a blueprint for thriving in and out of symbiosis.</title>
        <authorList>
            <person name="Dmytrenko O."/>
            <person name="Russell S.L."/>
            <person name="Loo W.T."/>
            <person name="Fontanez K.M."/>
            <person name="Liao L."/>
            <person name="Roeselers G."/>
            <person name="Sharma R."/>
            <person name="Stewart F.J."/>
            <person name="Newton I.L."/>
            <person name="Woyke T."/>
            <person name="Wu D."/>
            <person name="Lang J.M."/>
            <person name="Eisen J.A."/>
            <person name="Cavanaugh C.M."/>
        </authorList>
    </citation>
    <scope>NUCLEOTIDE SEQUENCE [LARGE SCALE GENOMIC DNA]</scope>
    <source>
        <strain evidence="1 3">WH</strain>
    </source>
</reference>
<dbReference type="EMBL" id="MPNX01000036">
    <property type="protein sequence ID" value="OOY33828.1"/>
    <property type="molecule type" value="Genomic_DNA"/>
</dbReference>
<accession>A0A0B0H7L5</accession>
<evidence type="ECO:0000313" key="4">
    <source>
        <dbReference type="Proteomes" id="UP000190962"/>
    </source>
</evidence>
<proteinExistence type="predicted"/>
<dbReference type="InterPro" id="IPR036388">
    <property type="entry name" value="WH-like_DNA-bd_sf"/>
</dbReference>
<evidence type="ECO:0000313" key="1">
    <source>
        <dbReference type="EMBL" id="KHF24657.1"/>
    </source>
</evidence>
<evidence type="ECO:0000313" key="2">
    <source>
        <dbReference type="EMBL" id="OOY33828.1"/>
    </source>
</evidence>
<keyword evidence="3" id="KW-1185">Reference proteome</keyword>
<reference evidence="2 4" key="2">
    <citation type="submission" date="2016-11" db="EMBL/GenBank/DDBJ databases">
        <title>Mixed transmission modes and dynamic genome evolution in an obligate animal-bacterial symbiosis.</title>
        <authorList>
            <person name="Russell S.L."/>
            <person name="Corbett-Detig R.B."/>
            <person name="Cavanaugh C.M."/>
        </authorList>
    </citation>
    <scope>NUCLEOTIDE SEQUENCE [LARGE SCALE GENOMIC DNA]</scope>
    <source>
        <strain evidence="2">MA-KB16</strain>
    </source>
</reference>
<protein>
    <submittedName>
        <fullName evidence="1">Uncharacterized protein</fullName>
    </submittedName>
</protein>
<dbReference type="RefSeq" id="WP_043116909.1">
    <property type="nucleotide sequence ID" value="NZ_MPNX01000036.1"/>
</dbReference>
<sequence>MFQGREDTALAILDNDNWATQRQIADLLDVSRVTINEWHSKGLPFKLGDRKTNLYLAPLVINFQVGYDMFKQGILKQNNAALWVAFVNASMNDSVEKPIKLLKKGFNLSERQASLIVGEAIGMIKERYGQRPVPI</sequence>
<name>A0A0B0H7L5_SOVGS</name>